<reference evidence="2 3" key="1">
    <citation type="submission" date="2020-04" db="EMBL/GenBank/DDBJ databases">
        <title>Pseudoalteromonas caenipelagi sp. nov., isolated from a tidal flat.</title>
        <authorList>
            <person name="Park S."/>
            <person name="Yoon J.-H."/>
        </authorList>
    </citation>
    <scope>NUCLEOTIDE SEQUENCE [LARGE SCALE GENOMIC DNA]</scope>
    <source>
        <strain evidence="2 3">JBTF-M23</strain>
    </source>
</reference>
<sequence>MVSFYLSRAGLTVDPQKIELALGKLEEFLDDEHNATEAVWSYLIPELGEGGACSLFGHLQDEPFELRAFLKANEASGVALSRLQSIVDFVRRVTNVDWFGIYQTRQTAEDKQLLKLAYCGAPSRPLFPINEQFAATSNNVQVVMSGEARVINDVQEYVASGGEYYTCDPKVQSESCLPLFDSVGNCIGIIDAEAFSKDFFTANVLALLIAVCIKIPQYLPE</sequence>
<dbReference type="InterPro" id="IPR029016">
    <property type="entry name" value="GAF-like_dom_sf"/>
</dbReference>
<dbReference type="InterPro" id="IPR003018">
    <property type="entry name" value="GAF"/>
</dbReference>
<evidence type="ECO:0000313" key="2">
    <source>
        <dbReference type="EMBL" id="NOU50695.1"/>
    </source>
</evidence>
<gene>
    <name evidence="2" type="ORF">HG263_09120</name>
</gene>
<comment type="caution">
    <text evidence="2">The sequence shown here is derived from an EMBL/GenBank/DDBJ whole genome shotgun (WGS) entry which is preliminary data.</text>
</comment>
<evidence type="ECO:0000313" key="3">
    <source>
        <dbReference type="Proteomes" id="UP000586305"/>
    </source>
</evidence>
<keyword evidence="2" id="KW-0808">Transferase</keyword>
<accession>A0A849VCB7</accession>
<evidence type="ECO:0000259" key="1">
    <source>
        <dbReference type="Pfam" id="PF01590"/>
    </source>
</evidence>
<dbReference type="EMBL" id="JABBPG010000003">
    <property type="protein sequence ID" value="NOU50695.1"/>
    <property type="molecule type" value="Genomic_DNA"/>
</dbReference>
<keyword evidence="3" id="KW-1185">Reference proteome</keyword>
<dbReference type="Gene3D" id="3.30.450.40">
    <property type="match status" value="1"/>
</dbReference>
<dbReference type="AlphaFoldDB" id="A0A849VCB7"/>
<name>A0A849VCB7_9GAMM</name>
<keyword evidence="2" id="KW-0418">Kinase</keyword>
<proteinExistence type="predicted"/>
<feature type="domain" description="GAF" evidence="1">
    <location>
        <begin position="82"/>
        <end position="212"/>
    </location>
</feature>
<protein>
    <submittedName>
        <fullName evidence="2">Histidine kinase</fullName>
    </submittedName>
</protein>
<dbReference type="SUPFAM" id="SSF55781">
    <property type="entry name" value="GAF domain-like"/>
    <property type="match status" value="1"/>
</dbReference>
<dbReference type="Proteomes" id="UP000586305">
    <property type="component" value="Unassembled WGS sequence"/>
</dbReference>
<organism evidence="2 3">
    <name type="scientific">Pseudoalteromonas caenipelagi</name>
    <dbReference type="NCBI Taxonomy" id="2726988"/>
    <lineage>
        <taxon>Bacteria</taxon>
        <taxon>Pseudomonadati</taxon>
        <taxon>Pseudomonadota</taxon>
        <taxon>Gammaproteobacteria</taxon>
        <taxon>Alteromonadales</taxon>
        <taxon>Pseudoalteromonadaceae</taxon>
        <taxon>Pseudoalteromonas</taxon>
    </lineage>
</organism>
<dbReference type="GO" id="GO:0016301">
    <property type="term" value="F:kinase activity"/>
    <property type="evidence" value="ECO:0007669"/>
    <property type="project" value="UniProtKB-KW"/>
</dbReference>
<dbReference type="Pfam" id="PF01590">
    <property type="entry name" value="GAF"/>
    <property type="match status" value="1"/>
</dbReference>
<dbReference type="RefSeq" id="WP_171625774.1">
    <property type="nucleotide sequence ID" value="NZ_JABBPG010000003.1"/>
</dbReference>